<dbReference type="PROSITE" id="PS00902">
    <property type="entry name" value="GLUTAMATE_5_KINASE"/>
    <property type="match status" value="1"/>
</dbReference>
<dbReference type="Gene3D" id="2.30.130.10">
    <property type="entry name" value="PUA domain"/>
    <property type="match status" value="1"/>
</dbReference>
<dbReference type="GO" id="GO:0004349">
    <property type="term" value="F:glutamate 5-kinase activity"/>
    <property type="evidence" value="ECO:0007669"/>
    <property type="project" value="UniProtKB-EC"/>
</dbReference>
<protein>
    <submittedName>
        <fullName evidence="9">Glutamate 5-kinase / RNA-binding C-terminal domain PUA</fullName>
        <ecNumber evidence="9">2.7.2.11</ecNumber>
    </submittedName>
</protein>
<organism evidence="9">
    <name type="scientific">hydrothermal vent metagenome</name>
    <dbReference type="NCBI Taxonomy" id="652676"/>
    <lineage>
        <taxon>unclassified sequences</taxon>
        <taxon>metagenomes</taxon>
        <taxon>ecological metagenomes</taxon>
    </lineage>
</organism>
<keyword evidence="4 9" id="KW-0808">Transferase</keyword>
<dbReference type="GO" id="GO:0003723">
    <property type="term" value="F:RNA binding"/>
    <property type="evidence" value="ECO:0007669"/>
    <property type="project" value="InterPro"/>
</dbReference>
<name>A0A3B1B5B7_9ZZZZ</name>
<dbReference type="InterPro" id="IPR001057">
    <property type="entry name" value="Glu/AcGlu_kinase"/>
</dbReference>
<evidence type="ECO:0000313" key="9">
    <source>
        <dbReference type="EMBL" id="VAX05470.1"/>
    </source>
</evidence>
<dbReference type="InterPro" id="IPR015947">
    <property type="entry name" value="PUA-like_sf"/>
</dbReference>
<dbReference type="PROSITE" id="PS50890">
    <property type="entry name" value="PUA"/>
    <property type="match status" value="1"/>
</dbReference>
<dbReference type="InterPro" id="IPR001048">
    <property type="entry name" value="Asp/Glu/Uridylate_kinase"/>
</dbReference>
<dbReference type="HAMAP" id="MF_00456">
    <property type="entry name" value="ProB"/>
    <property type="match status" value="1"/>
</dbReference>
<dbReference type="InterPro" id="IPR041739">
    <property type="entry name" value="G5K_ProB"/>
</dbReference>
<dbReference type="NCBIfam" id="TIGR01027">
    <property type="entry name" value="proB"/>
    <property type="match status" value="1"/>
</dbReference>
<keyword evidence="3" id="KW-0641">Proline biosynthesis</keyword>
<accession>A0A3B1B5B7</accession>
<dbReference type="InterPro" id="IPR005715">
    <property type="entry name" value="Glu_5kinase/COase_Synthase"/>
</dbReference>
<dbReference type="EMBL" id="UOFW01000139">
    <property type="protein sequence ID" value="VAX05470.1"/>
    <property type="molecule type" value="Genomic_DNA"/>
</dbReference>
<dbReference type="FunFam" id="2.30.130.10:FF:000007">
    <property type="entry name" value="Glutamate 5-kinase"/>
    <property type="match status" value="1"/>
</dbReference>
<dbReference type="GO" id="GO:0008652">
    <property type="term" value="P:amino acid biosynthetic process"/>
    <property type="evidence" value="ECO:0007669"/>
    <property type="project" value="UniProtKB-KW"/>
</dbReference>
<dbReference type="CDD" id="cd21157">
    <property type="entry name" value="PUA_G5K"/>
    <property type="match status" value="1"/>
</dbReference>
<dbReference type="SMART" id="SM00359">
    <property type="entry name" value="PUA"/>
    <property type="match status" value="1"/>
</dbReference>
<dbReference type="Gene3D" id="3.40.1160.10">
    <property type="entry name" value="Acetylglutamate kinase-like"/>
    <property type="match status" value="2"/>
</dbReference>
<evidence type="ECO:0000259" key="8">
    <source>
        <dbReference type="SMART" id="SM00359"/>
    </source>
</evidence>
<dbReference type="Pfam" id="PF01472">
    <property type="entry name" value="PUA"/>
    <property type="match status" value="1"/>
</dbReference>
<dbReference type="GO" id="GO:0005524">
    <property type="term" value="F:ATP binding"/>
    <property type="evidence" value="ECO:0007669"/>
    <property type="project" value="UniProtKB-KW"/>
</dbReference>
<dbReference type="SUPFAM" id="SSF88697">
    <property type="entry name" value="PUA domain-like"/>
    <property type="match status" value="1"/>
</dbReference>
<dbReference type="PANTHER" id="PTHR43654:SF1">
    <property type="entry name" value="ISOPENTENYL PHOSPHATE KINASE"/>
    <property type="match status" value="1"/>
</dbReference>
<evidence type="ECO:0000256" key="5">
    <source>
        <dbReference type="ARBA" id="ARBA00022741"/>
    </source>
</evidence>
<dbReference type="GO" id="GO:0005829">
    <property type="term" value="C:cytosol"/>
    <property type="evidence" value="ECO:0007669"/>
    <property type="project" value="TreeGrafter"/>
</dbReference>
<evidence type="ECO:0000256" key="7">
    <source>
        <dbReference type="ARBA" id="ARBA00022840"/>
    </source>
</evidence>
<keyword evidence="7" id="KW-0067">ATP-binding</keyword>
<evidence type="ECO:0000256" key="1">
    <source>
        <dbReference type="ARBA" id="ARBA00022490"/>
    </source>
</evidence>
<evidence type="ECO:0000256" key="6">
    <source>
        <dbReference type="ARBA" id="ARBA00022777"/>
    </source>
</evidence>
<reference evidence="9" key="1">
    <citation type="submission" date="2018-06" db="EMBL/GenBank/DDBJ databases">
        <authorList>
            <person name="Zhirakovskaya E."/>
        </authorList>
    </citation>
    <scope>NUCLEOTIDE SEQUENCE</scope>
</reference>
<dbReference type="EC" id="2.7.2.11" evidence="9"/>
<dbReference type="InterPro" id="IPR002478">
    <property type="entry name" value="PUA"/>
</dbReference>
<dbReference type="CDD" id="cd04242">
    <property type="entry name" value="AAK_G5K_ProB"/>
    <property type="match status" value="1"/>
</dbReference>
<evidence type="ECO:0000256" key="4">
    <source>
        <dbReference type="ARBA" id="ARBA00022679"/>
    </source>
</evidence>
<sequence>MTKISDNDQHITRHSENWKRIIIKIGSALLIDAETGRIRAEWLTSIAHDVVFLRDQGYQVILVSSGAIGLGRKILDLPMSKKLEENQAAAAVGQIELAATYRTIFGDCAISTAQILLTSGDTEERRRYLNARNTINRLLNLNVVPVINENDTVATDEVRYGDNDRLAARVASMCEADCLFLLSDIDGLYTADPNHHPEAEFIQNVKEVTPEIEAMAGSPVSTGFGSGGMVTKIAAARIATASGCHMVITNGTGFAPIQKYMNGGKGTWFHASGNPLASKKKWIGASLDISGALIIDDGAAHALKSGRSLLPAGIVRVEGSFDRGDTVHVNDMSGTLIGQGLVAYGAEESRKLIGHKSHEIEQILGYSGREEIIHRNDLVIKCPIK</sequence>
<dbReference type="PANTHER" id="PTHR43654">
    <property type="entry name" value="GLUTAMATE 5-KINASE"/>
    <property type="match status" value="1"/>
</dbReference>
<gene>
    <name evidence="9" type="ORF">MNBD_ALPHA03-20</name>
</gene>
<dbReference type="InterPro" id="IPR019797">
    <property type="entry name" value="Glutamate_5-kinase_CS"/>
</dbReference>
<dbReference type="PRINTS" id="PR00474">
    <property type="entry name" value="GLU5KINASE"/>
</dbReference>
<dbReference type="InterPro" id="IPR011529">
    <property type="entry name" value="Glu_5kinase"/>
</dbReference>
<feature type="domain" description="PUA" evidence="8">
    <location>
        <begin position="291"/>
        <end position="373"/>
    </location>
</feature>
<dbReference type="AlphaFoldDB" id="A0A3B1B5B7"/>
<dbReference type="PIRSF" id="PIRSF000729">
    <property type="entry name" value="GK"/>
    <property type="match status" value="1"/>
</dbReference>
<keyword evidence="1" id="KW-0963">Cytoplasm</keyword>
<dbReference type="InterPro" id="IPR036393">
    <property type="entry name" value="AceGlu_kinase-like_sf"/>
</dbReference>
<evidence type="ECO:0000256" key="3">
    <source>
        <dbReference type="ARBA" id="ARBA00022650"/>
    </source>
</evidence>
<dbReference type="Pfam" id="PF00696">
    <property type="entry name" value="AA_kinase"/>
    <property type="match status" value="1"/>
</dbReference>
<keyword evidence="2" id="KW-0028">Amino-acid biosynthesis</keyword>
<keyword evidence="6 9" id="KW-0418">Kinase</keyword>
<keyword evidence="5" id="KW-0547">Nucleotide-binding</keyword>
<proteinExistence type="inferred from homology"/>
<dbReference type="InterPro" id="IPR036974">
    <property type="entry name" value="PUA_sf"/>
</dbReference>
<dbReference type="FunFam" id="3.40.1160.10:FF:000018">
    <property type="entry name" value="Glutamate 5-kinase"/>
    <property type="match status" value="1"/>
</dbReference>
<evidence type="ECO:0000256" key="2">
    <source>
        <dbReference type="ARBA" id="ARBA00022605"/>
    </source>
</evidence>
<dbReference type="SUPFAM" id="SSF53633">
    <property type="entry name" value="Carbamate kinase-like"/>
    <property type="match status" value="1"/>
</dbReference>